<dbReference type="InterPro" id="IPR018253">
    <property type="entry name" value="DnaJ_domain_CS"/>
</dbReference>
<dbReference type="PROSITE" id="PS51074">
    <property type="entry name" value="DPH_MB"/>
    <property type="match status" value="1"/>
</dbReference>
<dbReference type="InterPro" id="IPR001623">
    <property type="entry name" value="DnaJ_domain"/>
</dbReference>
<dbReference type="Pfam" id="PF05207">
    <property type="entry name" value="Zn_ribbon_CSL"/>
    <property type="match status" value="1"/>
</dbReference>
<proteinExistence type="evidence at transcript level"/>
<dbReference type="InterPro" id="IPR007872">
    <property type="entry name" value="DPH_MB_dom"/>
</dbReference>
<dbReference type="PROSITE" id="PS50076">
    <property type="entry name" value="DNAJ_2"/>
    <property type="match status" value="1"/>
</dbReference>
<dbReference type="Gene3D" id="3.10.660.10">
    <property type="entry name" value="DPH Zinc finger"/>
    <property type="match status" value="1"/>
</dbReference>
<evidence type="ECO:0000256" key="1">
    <source>
        <dbReference type="ARBA" id="ARBA00006169"/>
    </source>
</evidence>
<dbReference type="PANTHER" id="PTHR45255:SF1">
    <property type="entry name" value="DNAJ HOMOLOG SUBFAMILY C MEMBER 24"/>
    <property type="match status" value="1"/>
</dbReference>
<protein>
    <submittedName>
        <fullName evidence="7">Putative chaperone protein dnaj</fullName>
    </submittedName>
</protein>
<evidence type="ECO:0000256" key="2">
    <source>
        <dbReference type="ARBA" id="ARBA00022723"/>
    </source>
</evidence>
<dbReference type="SUPFAM" id="SSF144217">
    <property type="entry name" value="CSL zinc finger"/>
    <property type="match status" value="1"/>
</dbReference>
<dbReference type="Pfam" id="PF00226">
    <property type="entry name" value="DnaJ"/>
    <property type="match status" value="1"/>
</dbReference>
<dbReference type="PRINTS" id="PR00625">
    <property type="entry name" value="JDOMAIN"/>
</dbReference>
<dbReference type="OrthoDB" id="66964at2759"/>
<name>A0A2L2Y887_PARTP</name>
<comment type="similarity">
    <text evidence="1">Belongs to the DPH4 family.</text>
</comment>
<dbReference type="GO" id="GO:0008198">
    <property type="term" value="F:ferrous iron binding"/>
    <property type="evidence" value="ECO:0007669"/>
    <property type="project" value="TreeGrafter"/>
</dbReference>
<evidence type="ECO:0000259" key="6">
    <source>
        <dbReference type="PROSITE" id="PS51074"/>
    </source>
</evidence>
<evidence type="ECO:0000259" key="5">
    <source>
        <dbReference type="PROSITE" id="PS50076"/>
    </source>
</evidence>
<dbReference type="EMBL" id="IAAA01012412">
    <property type="protein sequence ID" value="LAA04371.1"/>
    <property type="molecule type" value="mRNA"/>
</dbReference>
<feature type="domain" description="J" evidence="5">
    <location>
        <begin position="3"/>
        <end position="66"/>
    </location>
</feature>
<dbReference type="InterPro" id="IPR036671">
    <property type="entry name" value="DPH_MB_sf"/>
</dbReference>
<dbReference type="InterPro" id="IPR036869">
    <property type="entry name" value="J_dom_sf"/>
</dbReference>
<dbReference type="CDD" id="cd06257">
    <property type="entry name" value="DnaJ"/>
    <property type="match status" value="1"/>
</dbReference>
<feature type="domain" description="DPH-type MB" evidence="6">
    <location>
        <begin position="77"/>
        <end position="133"/>
    </location>
</feature>
<dbReference type="AlphaFoldDB" id="A0A2L2Y887"/>
<keyword evidence="2" id="KW-0479">Metal-binding</keyword>
<evidence type="ECO:0000256" key="3">
    <source>
        <dbReference type="ARBA" id="ARBA00022833"/>
    </source>
</evidence>
<dbReference type="PROSITE" id="PS00636">
    <property type="entry name" value="DNAJ_1"/>
    <property type="match status" value="1"/>
</dbReference>
<dbReference type="GO" id="GO:0001671">
    <property type="term" value="F:ATPase activator activity"/>
    <property type="evidence" value="ECO:0007669"/>
    <property type="project" value="TreeGrafter"/>
</dbReference>
<keyword evidence="4" id="KW-0408">Iron</keyword>
<evidence type="ECO:0000313" key="7">
    <source>
        <dbReference type="EMBL" id="LAA04371.1"/>
    </source>
</evidence>
<organism evidence="7">
    <name type="scientific">Parasteatoda tepidariorum</name>
    <name type="common">Common house spider</name>
    <name type="synonym">Achaearanea tepidariorum</name>
    <dbReference type="NCBI Taxonomy" id="114398"/>
    <lineage>
        <taxon>Eukaryota</taxon>
        <taxon>Metazoa</taxon>
        <taxon>Ecdysozoa</taxon>
        <taxon>Arthropoda</taxon>
        <taxon>Chelicerata</taxon>
        <taxon>Arachnida</taxon>
        <taxon>Araneae</taxon>
        <taxon>Araneomorphae</taxon>
        <taxon>Entelegynae</taxon>
        <taxon>Araneoidea</taxon>
        <taxon>Theridiidae</taxon>
        <taxon>Parasteatoda</taxon>
    </lineage>
</organism>
<dbReference type="SUPFAM" id="SSF46565">
    <property type="entry name" value="Chaperone J-domain"/>
    <property type="match status" value="1"/>
</dbReference>
<evidence type="ECO:0000256" key="4">
    <source>
        <dbReference type="ARBA" id="ARBA00023004"/>
    </source>
</evidence>
<sequence length="137" mass="15708">MADHYKVLGVSSTASREELKSCYHNLVREHHPDKSSSQDGSNFCQIQEAWEVLSDDNRRRQYDAEIKAAELKTVHPVQEEVSLHEMLFDQDLKQYQKSCRCGGSYVFDESDVCEQYLLVDCDNCSLSIVVDCIHKSS</sequence>
<accession>A0A2L2Y887</accession>
<reference evidence="7" key="1">
    <citation type="journal article" date="2016" name="Mol. Ecol. Resour.">
        <title>Evaluation of the impact of RNA preservation methods of spiders for de novo transcriptome assembly.</title>
        <authorList>
            <person name="Kono N."/>
            <person name="Nakamura H."/>
            <person name="Ito Y."/>
            <person name="Tomita M."/>
            <person name="Arakawa K."/>
        </authorList>
    </citation>
    <scope>NUCLEOTIDE SEQUENCE</scope>
    <source>
        <tissue evidence="7">Whole body</tissue>
    </source>
</reference>
<dbReference type="Gene3D" id="1.10.287.110">
    <property type="entry name" value="DnaJ domain"/>
    <property type="match status" value="1"/>
</dbReference>
<dbReference type="SMART" id="SM00271">
    <property type="entry name" value="DnaJ"/>
    <property type="match status" value="1"/>
</dbReference>
<dbReference type="PANTHER" id="PTHR45255">
    <property type="entry name" value="DNAJ HOMOLOG SUBFAMILY C MEMBER 24"/>
    <property type="match status" value="1"/>
</dbReference>
<keyword evidence="3" id="KW-0862">Zinc</keyword>